<dbReference type="AlphaFoldDB" id="A0A445ERL2"/>
<gene>
    <name evidence="1" type="ORF">Ahy_A01g002655</name>
</gene>
<name>A0A445ERL2_ARAHY</name>
<dbReference type="Proteomes" id="UP000289738">
    <property type="component" value="Chromosome A01"/>
</dbReference>
<reference evidence="1 2" key="1">
    <citation type="submission" date="2019-01" db="EMBL/GenBank/DDBJ databases">
        <title>Sequencing of cultivated peanut Arachis hypogaea provides insights into genome evolution and oil improvement.</title>
        <authorList>
            <person name="Chen X."/>
        </authorList>
    </citation>
    <scope>NUCLEOTIDE SEQUENCE [LARGE SCALE GENOMIC DNA]</scope>
    <source>
        <strain evidence="2">cv. Fuhuasheng</strain>
        <tissue evidence="1">Leaves</tissue>
    </source>
</reference>
<protein>
    <submittedName>
        <fullName evidence="1">Uncharacterized protein</fullName>
    </submittedName>
</protein>
<dbReference type="EMBL" id="SDMP01000001">
    <property type="protein sequence ID" value="RYR77943.1"/>
    <property type="molecule type" value="Genomic_DNA"/>
</dbReference>
<keyword evidence="2" id="KW-1185">Reference proteome</keyword>
<evidence type="ECO:0000313" key="1">
    <source>
        <dbReference type="EMBL" id="RYR77943.1"/>
    </source>
</evidence>
<accession>A0A445ERL2</accession>
<sequence length="90" mass="10306">MLLKDKQLILLGKTLLLIKDLIGKPYCKFHQATSHSTNNFVHFKDLIQETIMEGRLKFDDGEKDCNTRRVKQVIASNDPQIVGIDCGYEL</sequence>
<proteinExistence type="predicted"/>
<organism evidence="1 2">
    <name type="scientific">Arachis hypogaea</name>
    <name type="common">Peanut</name>
    <dbReference type="NCBI Taxonomy" id="3818"/>
    <lineage>
        <taxon>Eukaryota</taxon>
        <taxon>Viridiplantae</taxon>
        <taxon>Streptophyta</taxon>
        <taxon>Embryophyta</taxon>
        <taxon>Tracheophyta</taxon>
        <taxon>Spermatophyta</taxon>
        <taxon>Magnoliopsida</taxon>
        <taxon>eudicotyledons</taxon>
        <taxon>Gunneridae</taxon>
        <taxon>Pentapetalae</taxon>
        <taxon>rosids</taxon>
        <taxon>fabids</taxon>
        <taxon>Fabales</taxon>
        <taxon>Fabaceae</taxon>
        <taxon>Papilionoideae</taxon>
        <taxon>50 kb inversion clade</taxon>
        <taxon>dalbergioids sensu lato</taxon>
        <taxon>Dalbergieae</taxon>
        <taxon>Pterocarpus clade</taxon>
        <taxon>Arachis</taxon>
    </lineage>
</organism>
<evidence type="ECO:0000313" key="2">
    <source>
        <dbReference type="Proteomes" id="UP000289738"/>
    </source>
</evidence>
<comment type="caution">
    <text evidence="1">The sequence shown here is derived from an EMBL/GenBank/DDBJ whole genome shotgun (WGS) entry which is preliminary data.</text>
</comment>